<evidence type="ECO:0000313" key="2">
    <source>
        <dbReference type="EMBL" id="TMQ49613.1"/>
    </source>
</evidence>
<dbReference type="AlphaFoldDB" id="A0A538SE16"/>
<reference evidence="2 3" key="1">
    <citation type="journal article" date="2019" name="Nat. Microbiol.">
        <title>Mediterranean grassland soil C-N compound turnover is dependent on rainfall and depth, and is mediated by genomically divergent microorganisms.</title>
        <authorList>
            <person name="Diamond S."/>
            <person name="Andeer P.F."/>
            <person name="Li Z."/>
            <person name="Crits-Christoph A."/>
            <person name="Burstein D."/>
            <person name="Anantharaman K."/>
            <person name="Lane K.R."/>
            <person name="Thomas B.C."/>
            <person name="Pan C."/>
            <person name="Northen T.R."/>
            <person name="Banfield J.F."/>
        </authorList>
    </citation>
    <scope>NUCLEOTIDE SEQUENCE [LARGE SCALE GENOMIC DNA]</scope>
    <source>
        <strain evidence="2">WS_3</strain>
    </source>
</reference>
<name>A0A538SE16_UNCEI</name>
<accession>A0A538SE16</accession>
<evidence type="ECO:0000256" key="1">
    <source>
        <dbReference type="SAM" id="Phobius"/>
    </source>
</evidence>
<keyword evidence="1" id="KW-1133">Transmembrane helix</keyword>
<dbReference type="EMBL" id="VBOT01000120">
    <property type="protein sequence ID" value="TMQ49613.1"/>
    <property type="molecule type" value="Genomic_DNA"/>
</dbReference>
<feature type="transmembrane region" description="Helical" evidence="1">
    <location>
        <begin position="24"/>
        <end position="43"/>
    </location>
</feature>
<dbReference type="Proteomes" id="UP000320184">
    <property type="component" value="Unassembled WGS sequence"/>
</dbReference>
<proteinExistence type="predicted"/>
<organism evidence="2 3">
    <name type="scientific">Eiseniibacteriota bacterium</name>
    <dbReference type="NCBI Taxonomy" id="2212470"/>
    <lineage>
        <taxon>Bacteria</taxon>
        <taxon>Candidatus Eiseniibacteriota</taxon>
    </lineage>
</organism>
<evidence type="ECO:0000313" key="3">
    <source>
        <dbReference type="Proteomes" id="UP000320184"/>
    </source>
</evidence>
<evidence type="ECO:0008006" key="4">
    <source>
        <dbReference type="Google" id="ProtNLM"/>
    </source>
</evidence>
<gene>
    <name evidence="2" type="ORF">E6K73_09610</name>
</gene>
<sequence>MLVMLVAFLMRANVDLSAYGLSPVVFGPAFLVLVAAAVIFSFANWRCPACNGYLGRGINPKFCSKCGTELR</sequence>
<comment type="caution">
    <text evidence="2">The sequence shown here is derived from an EMBL/GenBank/DDBJ whole genome shotgun (WGS) entry which is preliminary data.</text>
</comment>
<keyword evidence="1" id="KW-0812">Transmembrane</keyword>
<protein>
    <recommendedName>
        <fullName evidence="4">Zinc ribbon domain-containing protein</fullName>
    </recommendedName>
</protein>
<keyword evidence="1" id="KW-0472">Membrane</keyword>